<evidence type="ECO:0000313" key="1">
    <source>
        <dbReference type="EMBL" id="MCX2940227.1"/>
    </source>
</evidence>
<comment type="caution">
    <text evidence="1">The sequence shown here is derived from an EMBL/GenBank/DDBJ whole genome shotgun (WGS) entry which is preliminary data.</text>
</comment>
<reference evidence="1 2" key="1">
    <citation type="submission" date="2022-11" db="EMBL/GenBank/DDBJ databases">
        <title>Mycobacterium sp. nov.</title>
        <authorList>
            <person name="Papic B."/>
            <person name="Spicic S."/>
            <person name="Duvnjak S."/>
        </authorList>
    </citation>
    <scope>NUCLEOTIDE SEQUENCE [LARGE SCALE GENOMIC DNA]</scope>
    <source>
        <strain evidence="1 2">CVI_P4</strain>
    </source>
</reference>
<dbReference type="RefSeq" id="WP_266000054.1">
    <property type="nucleotide sequence ID" value="NZ_JAPJDN010000035.1"/>
</dbReference>
<keyword evidence="1" id="KW-0378">Hydrolase</keyword>
<organism evidence="1 2">
    <name type="scientific">Mycobacterium pinniadriaticum</name>
    <dbReference type="NCBI Taxonomy" id="2994102"/>
    <lineage>
        <taxon>Bacteria</taxon>
        <taxon>Bacillati</taxon>
        <taxon>Actinomycetota</taxon>
        <taxon>Actinomycetes</taxon>
        <taxon>Mycobacteriales</taxon>
        <taxon>Mycobacteriaceae</taxon>
        <taxon>Mycobacterium</taxon>
    </lineage>
</organism>
<gene>
    <name evidence="1" type="ORF">ORI27_26370</name>
</gene>
<dbReference type="Gene3D" id="3.40.50.1000">
    <property type="entry name" value="HAD superfamily/HAD-like"/>
    <property type="match status" value="1"/>
</dbReference>
<protein>
    <submittedName>
        <fullName evidence="1">HAD family hydrolase</fullName>
    </submittedName>
</protein>
<dbReference type="GO" id="GO:0016787">
    <property type="term" value="F:hydrolase activity"/>
    <property type="evidence" value="ECO:0007669"/>
    <property type="project" value="UniProtKB-KW"/>
</dbReference>
<dbReference type="Pfam" id="PF12710">
    <property type="entry name" value="HAD"/>
    <property type="match status" value="1"/>
</dbReference>
<dbReference type="EMBL" id="JAPJDO010000035">
    <property type="protein sequence ID" value="MCX2940227.1"/>
    <property type="molecule type" value="Genomic_DNA"/>
</dbReference>
<name>A0ABT3SLK6_9MYCO</name>
<proteinExistence type="predicted"/>
<dbReference type="InterPro" id="IPR036412">
    <property type="entry name" value="HAD-like_sf"/>
</dbReference>
<dbReference type="InterPro" id="IPR023214">
    <property type="entry name" value="HAD_sf"/>
</dbReference>
<keyword evidence="2" id="KW-1185">Reference proteome</keyword>
<accession>A0ABT3SLK6</accession>
<sequence length="310" mass="33824">MADLALGFWTDGPTKSAIVDFVGRVTAEGGPDYVAPDDRVAVFDNDGTLWCEKPAYIQLDFLVRRFAEQAKVDPSLADKQPYKAALSGDLAWIGDAVTMHYQGDDSRLKELVGSIGAAHANMSVEDHAARVNAFFAEATHPTLGRPYLQCTYAPMVELLKYLEANRFTNYIASGGGRDFMRPITGPSYGVPPERVIGSSVGMSYSESDGGGHVLIGDTIDVFDDGPEKPIRIWNRIGRRPILAAGNSNGDVPMLCYTGAHGGPALRLLVLHDDAEREFDYTAGAEQSLEYAKKYDWTVVSMKSDWTTVFV</sequence>
<dbReference type="SUPFAM" id="SSF56784">
    <property type="entry name" value="HAD-like"/>
    <property type="match status" value="1"/>
</dbReference>
<dbReference type="Proteomes" id="UP001300745">
    <property type="component" value="Unassembled WGS sequence"/>
</dbReference>
<evidence type="ECO:0000313" key="2">
    <source>
        <dbReference type="Proteomes" id="UP001300745"/>
    </source>
</evidence>